<gene>
    <name evidence="2" type="ORF">LSUE1_G007873</name>
</gene>
<accession>A0A8T9C9E3</accession>
<evidence type="ECO:0000313" key="3">
    <source>
        <dbReference type="Proteomes" id="UP000469558"/>
    </source>
</evidence>
<dbReference type="PANTHER" id="PTHR42791:SF2">
    <property type="entry name" value="N-ACETYLTRANSFERASE DOMAIN-CONTAINING PROTEIN"/>
    <property type="match status" value="1"/>
</dbReference>
<dbReference type="InterPro" id="IPR016181">
    <property type="entry name" value="Acyl_CoA_acyltransferase"/>
</dbReference>
<dbReference type="Proteomes" id="UP000469558">
    <property type="component" value="Unassembled WGS sequence"/>
</dbReference>
<reference evidence="2 3" key="1">
    <citation type="submission" date="2018-05" db="EMBL/GenBank/DDBJ databases">
        <title>Genome sequencing and assembly of the regulated plant pathogen Lachnellula willkommii and related sister species for the development of diagnostic species identification markers.</title>
        <authorList>
            <person name="Giroux E."/>
            <person name="Bilodeau G."/>
        </authorList>
    </citation>
    <scope>NUCLEOTIDE SEQUENCE [LARGE SCALE GENOMIC DNA]</scope>
    <source>
        <strain evidence="2 3">CBS 268.59</strain>
    </source>
</reference>
<dbReference type="EMBL" id="QGMK01000898">
    <property type="protein sequence ID" value="TVY75976.1"/>
    <property type="molecule type" value="Genomic_DNA"/>
</dbReference>
<dbReference type="Pfam" id="PF13673">
    <property type="entry name" value="Acetyltransf_10"/>
    <property type="match status" value="1"/>
</dbReference>
<feature type="domain" description="N-acetyltransferase" evidence="1">
    <location>
        <begin position="6"/>
        <end position="207"/>
    </location>
</feature>
<protein>
    <recommendedName>
        <fullName evidence="1">N-acetyltransferase domain-containing protein</fullName>
    </recommendedName>
</protein>
<dbReference type="OrthoDB" id="410198at2759"/>
<organism evidence="2 3">
    <name type="scientific">Lachnellula suecica</name>
    <dbReference type="NCBI Taxonomy" id="602035"/>
    <lineage>
        <taxon>Eukaryota</taxon>
        <taxon>Fungi</taxon>
        <taxon>Dikarya</taxon>
        <taxon>Ascomycota</taxon>
        <taxon>Pezizomycotina</taxon>
        <taxon>Leotiomycetes</taxon>
        <taxon>Helotiales</taxon>
        <taxon>Lachnaceae</taxon>
        <taxon>Lachnellula</taxon>
    </lineage>
</organism>
<dbReference type="CDD" id="cd04301">
    <property type="entry name" value="NAT_SF"/>
    <property type="match status" value="1"/>
</dbReference>
<dbReference type="InterPro" id="IPR052523">
    <property type="entry name" value="Trichothecene_AcTrans"/>
</dbReference>
<evidence type="ECO:0000259" key="1">
    <source>
        <dbReference type="PROSITE" id="PS51186"/>
    </source>
</evidence>
<name>A0A8T9C9E3_9HELO</name>
<dbReference type="SUPFAM" id="SSF55729">
    <property type="entry name" value="Acyl-CoA N-acyltransferases (Nat)"/>
    <property type="match status" value="1"/>
</dbReference>
<dbReference type="PANTHER" id="PTHR42791">
    <property type="entry name" value="GNAT FAMILY ACETYLTRANSFERASE"/>
    <property type="match status" value="1"/>
</dbReference>
<keyword evidence="3" id="KW-1185">Reference proteome</keyword>
<dbReference type="GO" id="GO:0016747">
    <property type="term" value="F:acyltransferase activity, transferring groups other than amino-acyl groups"/>
    <property type="evidence" value="ECO:0007669"/>
    <property type="project" value="InterPro"/>
</dbReference>
<comment type="caution">
    <text evidence="2">The sequence shown here is derived from an EMBL/GenBank/DDBJ whole genome shotgun (WGS) entry which is preliminary data.</text>
</comment>
<sequence length="213" mass="23594">MAPSSITTSLATEEDAPRLAYVMTVAFAATDTSYPLVWGSAAEGTHEKVAQIGLFSPVQKEGRVTIKAVDANEKLVGFATWGLPKDEVPTKKEKEGLPPIPGVRVDLWEEKGNWATDPVERDVDPSKDMNLMFCFVDPEYHRRGIGSLLLQWGTKKADELNAKIWLSSTPQAVSAYEKNGWKVIETHDVMLENYGGEGVYRRAWMLREPATGP</sequence>
<evidence type="ECO:0000313" key="2">
    <source>
        <dbReference type="EMBL" id="TVY75976.1"/>
    </source>
</evidence>
<dbReference type="AlphaFoldDB" id="A0A8T9C9E3"/>
<dbReference type="Gene3D" id="3.40.630.30">
    <property type="match status" value="1"/>
</dbReference>
<dbReference type="InterPro" id="IPR000182">
    <property type="entry name" value="GNAT_dom"/>
</dbReference>
<dbReference type="PROSITE" id="PS51186">
    <property type="entry name" value="GNAT"/>
    <property type="match status" value="1"/>
</dbReference>
<proteinExistence type="predicted"/>